<reference evidence="2 3" key="1">
    <citation type="submission" date="2020-04" db="EMBL/GenBank/DDBJ databases">
        <authorList>
            <person name="Alioto T."/>
            <person name="Alioto T."/>
            <person name="Gomez Garrido J."/>
        </authorList>
    </citation>
    <scope>NUCLEOTIDE SEQUENCE [LARGE SCALE GENOMIC DNA]</scope>
</reference>
<proteinExistence type="predicted"/>
<dbReference type="EMBL" id="CADEPI010000029">
    <property type="protein sequence ID" value="CAB3367161.1"/>
    <property type="molecule type" value="Genomic_DNA"/>
</dbReference>
<evidence type="ECO:0000256" key="1">
    <source>
        <dbReference type="SAM" id="MobiDB-lite"/>
    </source>
</evidence>
<sequence length="203" mass="23813">MSVPSSTEPEIASQLFQSSNKDAEFINCSDNDLLFEECSLSLNESVTLDFSGLSSEDLDELQYSTPFPSFDDELDESRFLSFEDVTQFKDEDWFEVPNEETLQKWSGVGIHSFQSKPAVSFTLPTRRSRNLWEYSAPERAQDRDIAEREERRRVQRELRMQEQQKRRDEKQQKQEGTPRISFSSYRRFRPKGPTPNELFCHST</sequence>
<name>A0A8S1CHY5_9INSE</name>
<evidence type="ECO:0000313" key="2">
    <source>
        <dbReference type="EMBL" id="CAB3367161.1"/>
    </source>
</evidence>
<organism evidence="2 3">
    <name type="scientific">Cloeon dipterum</name>
    <dbReference type="NCBI Taxonomy" id="197152"/>
    <lineage>
        <taxon>Eukaryota</taxon>
        <taxon>Metazoa</taxon>
        <taxon>Ecdysozoa</taxon>
        <taxon>Arthropoda</taxon>
        <taxon>Hexapoda</taxon>
        <taxon>Insecta</taxon>
        <taxon>Pterygota</taxon>
        <taxon>Palaeoptera</taxon>
        <taxon>Ephemeroptera</taxon>
        <taxon>Pisciforma</taxon>
        <taxon>Baetidae</taxon>
        <taxon>Cloeon</taxon>
    </lineage>
</organism>
<comment type="caution">
    <text evidence="2">The sequence shown here is derived from an EMBL/GenBank/DDBJ whole genome shotgun (WGS) entry which is preliminary data.</text>
</comment>
<protein>
    <submittedName>
        <fullName evidence="2">Uncharacterized protein</fullName>
    </submittedName>
</protein>
<dbReference type="AlphaFoldDB" id="A0A8S1CHY5"/>
<keyword evidence="3" id="KW-1185">Reference proteome</keyword>
<gene>
    <name evidence="2" type="ORF">CLODIP_2_CD04276</name>
</gene>
<dbReference type="Proteomes" id="UP000494165">
    <property type="component" value="Unassembled WGS sequence"/>
</dbReference>
<evidence type="ECO:0000313" key="3">
    <source>
        <dbReference type="Proteomes" id="UP000494165"/>
    </source>
</evidence>
<accession>A0A8S1CHY5</accession>
<feature type="compositionally biased region" description="Basic and acidic residues" evidence="1">
    <location>
        <begin position="139"/>
        <end position="173"/>
    </location>
</feature>
<feature type="region of interest" description="Disordered" evidence="1">
    <location>
        <begin position="138"/>
        <end position="203"/>
    </location>
</feature>